<accession>A0A5M3ME13</accession>
<proteinExistence type="predicted"/>
<dbReference type="Gene3D" id="3.90.180.10">
    <property type="entry name" value="Medium-chain alcohol dehydrogenases, catalytic domain"/>
    <property type="match status" value="1"/>
</dbReference>
<dbReference type="Pfam" id="PF08240">
    <property type="entry name" value="ADH_N"/>
    <property type="match status" value="1"/>
</dbReference>
<dbReference type="PANTHER" id="PTHR45348">
    <property type="entry name" value="HYPOTHETICAL OXIDOREDUCTASE (EUROFUNG)"/>
    <property type="match status" value="1"/>
</dbReference>
<feature type="domain" description="Enoyl reductase (ER)" evidence="1">
    <location>
        <begin position="11"/>
        <end position="332"/>
    </location>
</feature>
<dbReference type="PANTHER" id="PTHR45348:SF2">
    <property type="entry name" value="ZINC-TYPE ALCOHOL DEHYDROGENASE-LIKE PROTEIN C2E1P3.01"/>
    <property type="match status" value="1"/>
</dbReference>
<keyword evidence="3" id="KW-1185">Reference proteome</keyword>
<dbReference type="Gene3D" id="3.40.50.720">
    <property type="entry name" value="NAD(P)-binding Rossmann-like Domain"/>
    <property type="match status" value="1"/>
</dbReference>
<protein>
    <submittedName>
        <fullName evidence="2">GroES-like protein</fullName>
    </submittedName>
</protein>
<evidence type="ECO:0000259" key="1">
    <source>
        <dbReference type="SMART" id="SM00829"/>
    </source>
</evidence>
<dbReference type="OrthoDB" id="3233595at2759"/>
<dbReference type="SUPFAM" id="SSF51735">
    <property type="entry name" value="NAD(P)-binding Rossmann-fold domains"/>
    <property type="match status" value="1"/>
</dbReference>
<dbReference type="RefSeq" id="XP_007772387.1">
    <property type="nucleotide sequence ID" value="XM_007774197.1"/>
</dbReference>
<evidence type="ECO:0000313" key="2">
    <source>
        <dbReference type="EMBL" id="EIW77130.1"/>
    </source>
</evidence>
<dbReference type="SMART" id="SM00829">
    <property type="entry name" value="PKS_ER"/>
    <property type="match status" value="1"/>
</dbReference>
<dbReference type="InterPro" id="IPR013154">
    <property type="entry name" value="ADH-like_N"/>
</dbReference>
<evidence type="ECO:0000313" key="3">
    <source>
        <dbReference type="Proteomes" id="UP000053558"/>
    </source>
</evidence>
<dbReference type="Proteomes" id="UP000053558">
    <property type="component" value="Unassembled WGS sequence"/>
</dbReference>
<dbReference type="GO" id="GO:0016651">
    <property type="term" value="F:oxidoreductase activity, acting on NAD(P)H"/>
    <property type="evidence" value="ECO:0007669"/>
    <property type="project" value="InterPro"/>
</dbReference>
<dbReference type="CDD" id="cd08249">
    <property type="entry name" value="enoyl_reductase_like"/>
    <property type="match status" value="1"/>
</dbReference>
<dbReference type="InterPro" id="IPR011032">
    <property type="entry name" value="GroES-like_sf"/>
</dbReference>
<comment type="caution">
    <text evidence="2">The sequence shown here is derived from an EMBL/GenBank/DDBJ whole genome shotgun (WGS) entry which is preliminary data.</text>
</comment>
<organism evidence="2 3">
    <name type="scientific">Coniophora puteana (strain RWD-64-598)</name>
    <name type="common">Brown rot fungus</name>
    <dbReference type="NCBI Taxonomy" id="741705"/>
    <lineage>
        <taxon>Eukaryota</taxon>
        <taxon>Fungi</taxon>
        <taxon>Dikarya</taxon>
        <taxon>Basidiomycota</taxon>
        <taxon>Agaricomycotina</taxon>
        <taxon>Agaricomycetes</taxon>
        <taxon>Agaricomycetidae</taxon>
        <taxon>Boletales</taxon>
        <taxon>Coniophorineae</taxon>
        <taxon>Coniophoraceae</taxon>
        <taxon>Coniophora</taxon>
    </lineage>
</organism>
<dbReference type="AlphaFoldDB" id="A0A5M3ME13"/>
<dbReference type="InterPro" id="IPR020843">
    <property type="entry name" value="ER"/>
</dbReference>
<sequence>MSQKALVIPSKQAPFVLTTRPIPKPGQGQILIKVESVTLNPIDQRIQSYGLIVEDYPAVIGYGIAGVVTELGEGVIKFSVGDKVATSGSAGKSDFCGYQQFALGDVRFTAKIPLNLSFDKAATLGVSLETPAIGLFGPYNAKLTSLIEHPGAHKGQTILILGGSASLGQYGKFILLSCPWYSNIITTALPTHEILLRTLGATHVVDHRLPAEEIISMIKSTTANNSIKIVYDTISDAHTQAVGWGVLAEGGHMVVTPKGDAETRTFAWTYGSPHTPPHYEFGEKLWDAVYGWFESGTLVPNKVELLPGGLEGIVAGLERLRDNKVSGVKLAVHPQETA</sequence>
<dbReference type="InterPro" id="IPR047122">
    <property type="entry name" value="Trans-enoyl_RdTase-like"/>
</dbReference>
<dbReference type="GeneID" id="19208248"/>
<dbReference type="KEGG" id="cput:CONPUDRAFT_62686"/>
<dbReference type="OMA" id="YNHITEW"/>
<gene>
    <name evidence="2" type="ORF">CONPUDRAFT_62686</name>
</gene>
<name>A0A5M3ME13_CONPW</name>
<dbReference type="InterPro" id="IPR036291">
    <property type="entry name" value="NAD(P)-bd_dom_sf"/>
</dbReference>
<dbReference type="SUPFAM" id="SSF50129">
    <property type="entry name" value="GroES-like"/>
    <property type="match status" value="1"/>
</dbReference>
<reference evidence="3" key="1">
    <citation type="journal article" date="2012" name="Science">
        <title>The Paleozoic origin of enzymatic lignin decomposition reconstructed from 31 fungal genomes.</title>
        <authorList>
            <person name="Floudas D."/>
            <person name="Binder M."/>
            <person name="Riley R."/>
            <person name="Barry K."/>
            <person name="Blanchette R.A."/>
            <person name="Henrissat B."/>
            <person name="Martinez A.T."/>
            <person name="Otillar R."/>
            <person name="Spatafora J.W."/>
            <person name="Yadav J.S."/>
            <person name="Aerts A."/>
            <person name="Benoit I."/>
            <person name="Boyd A."/>
            <person name="Carlson A."/>
            <person name="Copeland A."/>
            <person name="Coutinho P.M."/>
            <person name="de Vries R.P."/>
            <person name="Ferreira P."/>
            <person name="Findley K."/>
            <person name="Foster B."/>
            <person name="Gaskell J."/>
            <person name="Glotzer D."/>
            <person name="Gorecki P."/>
            <person name="Heitman J."/>
            <person name="Hesse C."/>
            <person name="Hori C."/>
            <person name="Igarashi K."/>
            <person name="Jurgens J.A."/>
            <person name="Kallen N."/>
            <person name="Kersten P."/>
            <person name="Kohler A."/>
            <person name="Kuees U."/>
            <person name="Kumar T.K.A."/>
            <person name="Kuo A."/>
            <person name="LaButti K."/>
            <person name="Larrondo L.F."/>
            <person name="Lindquist E."/>
            <person name="Ling A."/>
            <person name="Lombard V."/>
            <person name="Lucas S."/>
            <person name="Lundell T."/>
            <person name="Martin R."/>
            <person name="McLaughlin D.J."/>
            <person name="Morgenstern I."/>
            <person name="Morin E."/>
            <person name="Murat C."/>
            <person name="Nagy L.G."/>
            <person name="Nolan M."/>
            <person name="Ohm R.A."/>
            <person name="Patyshakuliyeva A."/>
            <person name="Rokas A."/>
            <person name="Ruiz-Duenas F.J."/>
            <person name="Sabat G."/>
            <person name="Salamov A."/>
            <person name="Samejima M."/>
            <person name="Schmutz J."/>
            <person name="Slot J.C."/>
            <person name="St John F."/>
            <person name="Stenlid J."/>
            <person name="Sun H."/>
            <person name="Sun S."/>
            <person name="Syed K."/>
            <person name="Tsang A."/>
            <person name="Wiebenga A."/>
            <person name="Young D."/>
            <person name="Pisabarro A."/>
            <person name="Eastwood D.C."/>
            <person name="Martin F."/>
            <person name="Cullen D."/>
            <person name="Grigoriev I.V."/>
            <person name="Hibbett D.S."/>
        </authorList>
    </citation>
    <scope>NUCLEOTIDE SEQUENCE [LARGE SCALE GENOMIC DNA]</scope>
    <source>
        <strain evidence="3">RWD-64-598 SS2</strain>
    </source>
</reference>
<dbReference type="EMBL" id="JH711584">
    <property type="protein sequence ID" value="EIW77130.1"/>
    <property type="molecule type" value="Genomic_DNA"/>
</dbReference>